<feature type="domain" description="ParB-like N-terminal" evidence="2">
    <location>
        <begin position="105"/>
        <end position="199"/>
    </location>
</feature>
<dbReference type="Pfam" id="PF02195">
    <property type="entry name" value="ParB_N"/>
    <property type="match status" value="1"/>
</dbReference>
<dbReference type="InterPro" id="IPR003115">
    <property type="entry name" value="ParB_N"/>
</dbReference>
<dbReference type="Gene3D" id="1.10.10.2830">
    <property type="match status" value="1"/>
</dbReference>
<dbReference type="CDD" id="cd16405">
    <property type="entry name" value="RepB_like_N"/>
    <property type="match status" value="1"/>
</dbReference>
<name>A0A3E1R5S6_9BURK</name>
<evidence type="ECO:0000259" key="2">
    <source>
        <dbReference type="SMART" id="SM00470"/>
    </source>
</evidence>
<dbReference type="SUPFAM" id="SSF110849">
    <property type="entry name" value="ParB/Sulfiredoxin"/>
    <property type="match status" value="1"/>
</dbReference>
<dbReference type="InterPro" id="IPR004437">
    <property type="entry name" value="ParB/RepB/Spo0J"/>
</dbReference>
<dbReference type="PANTHER" id="PTHR33375">
    <property type="entry name" value="CHROMOSOME-PARTITIONING PROTEIN PARB-RELATED"/>
    <property type="match status" value="1"/>
</dbReference>
<gene>
    <name evidence="3" type="ORF">DIC66_22425</name>
</gene>
<reference evidence="3 4" key="1">
    <citation type="submission" date="2018-05" db="EMBL/GenBank/DDBJ databases">
        <title>Rhodoferax soyangensis sp.nov., isolated from an oligotrophic freshwater lake.</title>
        <authorList>
            <person name="Park M."/>
        </authorList>
    </citation>
    <scope>NUCLEOTIDE SEQUENCE [LARGE SCALE GENOMIC DNA]</scope>
    <source>
        <strain evidence="3 4">IMCC26218</strain>
    </source>
</reference>
<organism evidence="3 4">
    <name type="scientific">Rhodoferax lacus</name>
    <dbReference type="NCBI Taxonomy" id="2184758"/>
    <lineage>
        <taxon>Bacteria</taxon>
        <taxon>Pseudomonadati</taxon>
        <taxon>Pseudomonadota</taxon>
        <taxon>Betaproteobacteria</taxon>
        <taxon>Burkholderiales</taxon>
        <taxon>Comamonadaceae</taxon>
        <taxon>Rhodoferax</taxon>
    </lineage>
</organism>
<dbReference type="AlphaFoldDB" id="A0A3E1R5S6"/>
<proteinExistence type="inferred from homology"/>
<dbReference type="InterPro" id="IPR037972">
    <property type="entry name" value="RepB_N"/>
</dbReference>
<dbReference type="PANTHER" id="PTHR33375:SF1">
    <property type="entry name" value="CHROMOSOME-PARTITIONING PROTEIN PARB-RELATED"/>
    <property type="match status" value="1"/>
</dbReference>
<accession>A0A3E1R5S6</accession>
<dbReference type="GO" id="GO:0007059">
    <property type="term" value="P:chromosome segregation"/>
    <property type="evidence" value="ECO:0007669"/>
    <property type="project" value="TreeGrafter"/>
</dbReference>
<comment type="caution">
    <text evidence="3">The sequence shown here is derived from an EMBL/GenBank/DDBJ whole genome shotgun (WGS) entry which is preliminary data.</text>
</comment>
<dbReference type="Gene3D" id="3.90.1530.30">
    <property type="match status" value="1"/>
</dbReference>
<dbReference type="SMART" id="SM00470">
    <property type="entry name" value="ParB"/>
    <property type="match status" value="1"/>
</dbReference>
<evidence type="ECO:0000256" key="1">
    <source>
        <dbReference type="ARBA" id="ARBA00006295"/>
    </source>
</evidence>
<evidence type="ECO:0000313" key="3">
    <source>
        <dbReference type="EMBL" id="RFO94637.1"/>
    </source>
</evidence>
<evidence type="ECO:0000313" key="4">
    <source>
        <dbReference type="Proteomes" id="UP000260665"/>
    </source>
</evidence>
<keyword evidence="4" id="KW-1185">Reference proteome</keyword>
<dbReference type="InterPro" id="IPR036086">
    <property type="entry name" value="ParB/Sulfiredoxin_sf"/>
</dbReference>
<sequence>MTPIRLASTPELTGARMTPMSAWSNWSRNKSTRHGNVRQENQMALKDKPKVDLSHIGLATVNRASGAKTAIGMHADALFRDEQVTAENIELKQKLAAFGDANPSRKLDPKLIKPSKWANRNELSYDGVEFAELKLEIESAGGNIQAIKVRPSKTVAGEYELVFGHRRHRACLELDIPVLAVIEDLVDSELFCQMDRENRARAALSPWEAGTTYAKALDEGLFPSARKLSEAASIDLSQLGKALALARLPADVINAFSNPLELQYRWAPLLTQAIQKDPDLILSRAKELLAAPVKLKAPQVLTRLLEGGGTVPPPAAKKVVVKGKDGQSAEIKLDPSKRSAVISLANIDPKRFSEVEKAIKALLS</sequence>
<dbReference type="GO" id="GO:0003677">
    <property type="term" value="F:DNA binding"/>
    <property type="evidence" value="ECO:0007669"/>
    <property type="project" value="InterPro"/>
</dbReference>
<dbReference type="GO" id="GO:0005694">
    <property type="term" value="C:chromosome"/>
    <property type="evidence" value="ECO:0007669"/>
    <property type="project" value="TreeGrafter"/>
</dbReference>
<dbReference type="InterPro" id="IPR050336">
    <property type="entry name" value="Chromosome_partition/occlusion"/>
</dbReference>
<dbReference type="Proteomes" id="UP000260665">
    <property type="component" value="Unassembled WGS sequence"/>
</dbReference>
<dbReference type="SUPFAM" id="SSF109709">
    <property type="entry name" value="KorB DNA-binding domain-like"/>
    <property type="match status" value="1"/>
</dbReference>
<dbReference type="NCBIfam" id="TIGR00180">
    <property type="entry name" value="parB_part"/>
    <property type="match status" value="1"/>
</dbReference>
<protein>
    <submittedName>
        <fullName evidence="3">Chromosome partitioning protein ParB</fullName>
    </submittedName>
</protein>
<dbReference type="EMBL" id="QFZK01000037">
    <property type="protein sequence ID" value="RFO94637.1"/>
    <property type="molecule type" value="Genomic_DNA"/>
</dbReference>
<comment type="similarity">
    <text evidence="1">Belongs to the ParB family.</text>
</comment>